<dbReference type="EMBL" id="AZGY01000011">
    <property type="protein sequence ID" value="KZZ94335.1"/>
    <property type="molecule type" value="Genomic_DNA"/>
</dbReference>
<keyword evidence="10" id="KW-1185">Reference proteome</keyword>
<evidence type="ECO:0000256" key="2">
    <source>
        <dbReference type="ARBA" id="ARBA00022692"/>
    </source>
</evidence>
<evidence type="ECO:0000256" key="7">
    <source>
        <dbReference type="SAM" id="Phobius"/>
    </source>
</evidence>
<feature type="region of interest" description="Disordered" evidence="6">
    <location>
        <begin position="395"/>
        <end position="418"/>
    </location>
</feature>
<feature type="transmembrane region" description="Helical" evidence="7">
    <location>
        <begin position="20"/>
        <end position="41"/>
    </location>
</feature>
<accession>A0A168ATL2</accession>
<evidence type="ECO:0000256" key="3">
    <source>
        <dbReference type="ARBA" id="ARBA00022989"/>
    </source>
</evidence>
<feature type="region of interest" description="Disordered" evidence="6">
    <location>
        <begin position="333"/>
        <end position="381"/>
    </location>
</feature>
<feature type="domain" description="Rhodopsin" evidence="8">
    <location>
        <begin position="51"/>
        <end position="307"/>
    </location>
</feature>
<protein>
    <recommendedName>
        <fullName evidence="8">Rhodopsin domain-containing protein</fullName>
    </recommendedName>
</protein>
<comment type="similarity">
    <text evidence="5">Belongs to the SAT4 family.</text>
</comment>
<feature type="transmembrane region" description="Helical" evidence="7">
    <location>
        <begin position="283"/>
        <end position="303"/>
    </location>
</feature>
<dbReference type="AlphaFoldDB" id="A0A168ATL2"/>
<feature type="transmembrane region" description="Helical" evidence="7">
    <location>
        <begin position="186"/>
        <end position="206"/>
    </location>
</feature>
<keyword evidence="2 7" id="KW-0812">Transmembrane</keyword>
<evidence type="ECO:0000256" key="6">
    <source>
        <dbReference type="SAM" id="MobiDB-lite"/>
    </source>
</evidence>
<dbReference type="InterPro" id="IPR049326">
    <property type="entry name" value="Rhodopsin_dom_fungi"/>
</dbReference>
<reference evidence="9 10" key="1">
    <citation type="journal article" date="2016" name="Genome Biol. Evol.">
        <title>Divergent and convergent evolution of fungal pathogenicity.</title>
        <authorList>
            <person name="Shang Y."/>
            <person name="Xiao G."/>
            <person name="Zheng P."/>
            <person name="Cen K."/>
            <person name="Zhan S."/>
            <person name="Wang C."/>
        </authorList>
    </citation>
    <scope>NUCLEOTIDE SEQUENCE [LARGE SCALE GENOMIC DNA]</scope>
    <source>
        <strain evidence="9 10">RCEF 2490</strain>
    </source>
</reference>
<organism evidence="9 10">
    <name type="scientific">Moelleriella libera RCEF 2490</name>
    <dbReference type="NCBI Taxonomy" id="1081109"/>
    <lineage>
        <taxon>Eukaryota</taxon>
        <taxon>Fungi</taxon>
        <taxon>Dikarya</taxon>
        <taxon>Ascomycota</taxon>
        <taxon>Pezizomycotina</taxon>
        <taxon>Sordariomycetes</taxon>
        <taxon>Hypocreomycetidae</taxon>
        <taxon>Hypocreales</taxon>
        <taxon>Clavicipitaceae</taxon>
        <taxon>Moelleriella</taxon>
    </lineage>
</organism>
<comment type="subcellular location">
    <subcellularLocation>
        <location evidence="1">Membrane</location>
        <topology evidence="1">Multi-pass membrane protein</topology>
    </subcellularLocation>
</comment>
<proteinExistence type="inferred from homology"/>
<comment type="caution">
    <text evidence="9">The sequence shown here is derived from an EMBL/GenBank/DDBJ whole genome shotgun (WGS) entry which is preliminary data.</text>
</comment>
<dbReference type="PANTHER" id="PTHR33048">
    <property type="entry name" value="PTH11-LIKE INTEGRAL MEMBRANE PROTEIN (AFU_ORTHOLOGUE AFUA_5G11245)"/>
    <property type="match status" value="1"/>
</dbReference>
<dbReference type="InterPro" id="IPR052337">
    <property type="entry name" value="SAT4-like"/>
</dbReference>
<name>A0A168ATL2_9HYPO</name>
<gene>
    <name evidence="9" type="ORF">AAL_05302</name>
</gene>
<feature type="transmembrane region" description="Helical" evidence="7">
    <location>
        <begin position="227"/>
        <end position="247"/>
    </location>
</feature>
<feature type="transmembrane region" description="Helical" evidence="7">
    <location>
        <begin position="62"/>
        <end position="87"/>
    </location>
</feature>
<keyword evidence="4 7" id="KW-0472">Membrane</keyword>
<dbReference type="Proteomes" id="UP000078544">
    <property type="component" value="Unassembled WGS sequence"/>
</dbReference>
<evidence type="ECO:0000256" key="5">
    <source>
        <dbReference type="ARBA" id="ARBA00038359"/>
    </source>
</evidence>
<evidence type="ECO:0000256" key="1">
    <source>
        <dbReference type="ARBA" id="ARBA00004141"/>
    </source>
</evidence>
<dbReference type="PANTHER" id="PTHR33048:SF47">
    <property type="entry name" value="INTEGRAL MEMBRANE PROTEIN-RELATED"/>
    <property type="match status" value="1"/>
</dbReference>
<feature type="compositionally biased region" description="Basic and acidic residues" evidence="6">
    <location>
        <begin position="366"/>
        <end position="376"/>
    </location>
</feature>
<feature type="transmembrane region" description="Helical" evidence="7">
    <location>
        <begin position="140"/>
        <end position="166"/>
    </location>
</feature>
<evidence type="ECO:0000256" key="4">
    <source>
        <dbReference type="ARBA" id="ARBA00023136"/>
    </source>
</evidence>
<evidence type="ECO:0000313" key="9">
    <source>
        <dbReference type="EMBL" id="KZZ94335.1"/>
    </source>
</evidence>
<keyword evidence="3 7" id="KW-1133">Transmembrane helix</keyword>
<feature type="transmembrane region" description="Helical" evidence="7">
    <location>
        <begin position="99"/>
        <end position="128"/>
    </location>
</feature>
<sequence length="437" mass="48766">MPDLRPRSGPSDSDDVSQSILAFSVIMNVLAWIAISLRFWSRAIGSGPRASTRHVHRFWWDDWVALLAMPFIQGTICIVYATLYFGLGRHLDMIERRDFIVFIKLLFSFNFLFAFSLCSTRCSALLFLSRIFPWHANPKWFNYSLVGAHFLNVSFLLAAVLSITFICHPISRQWNVFGDGSCGSITDLWIAVAIPGVCVDLLILVLPVPKVWSLQMTRPQKLRVSGVFVVGYSVIIVSIGRVISLIATGAPFDDITCTSNIDSIDQREGAKLFRFLQDTIVPASYWIVAQGPVTLLCICFPAMSSLNRHLVETQVLPLKSKIRAQFAALQGKTSSDEQTELPDPLALNDVKSGGLRAKPAYRPRRTSPDDEHHSLRSESSTGHLFPRKAEKFFFGTEATAAHNPKPRKSSEQFDADPSAIRVDRVVTVTNSSMRGQT</sequence>
<evidence type="ECO:0000259" key="8">
    <source>
        <dbReference type="Pfam" id="PF20684"/>
    </source>
</evidence>
<dbReference type="OrthoDB" id="4935043at2759"/>
<dbReference type="GO" id="GO:0016020">
    <property type="term" value="C:membrane"/>
    <property type="evidence" value="ECO:0007669"/>
    <property type="project" value="UniProtKB-SubCell"/>
</dbReference>
<evidence type="ECO:0000313" key="10">
    <source>
        <dbReference type="Proteomes" id="UP000078544"/>
    </source>
</evidence>
<dbReference type="Pfam" id="PF20684">
    <property type="entry name" value="Fung_rhodopsin"/>
    <property type="match status" value="1"/>
</dbReference>